<dbReference type="Pfam" id="PF00589">
    <property type="entry name" value="Phage_integrase"/>
    <property type="match status" value="1"/>
</dbReference>
<organism evidence="6 7">
    <name type="scientific">Novosphingobium pituita</name>
    <dbReference type="NCBI Taxonomy" id="3056842"/>
    <lineage>
        <taxon>Bacteria</taxon>
        <taxon>Pseudomonadati</taxon>
        <taxon>Pseudomonadota</taxon>
        <taxon>Alphaproteobacteria</taxon>
        <taxon>Sphingomonadales</taxon>
        <taxon>Sphingomonadaceae</taxon>
        <taxon>Novosphingobium</taxon>
    </lineage>
</organism>
<comment type="similarity">
    <text evidence="1">Belongs to the 'phage' integrase family.</text>
</comment>
<dbReference type="PROSITE" id="PS51898">
    <property type="entry name" value="TYR_RECOMBINASE"/>
    <property type="match status" value="1"/>
</dbReference>
<evidence type="ECO:0000256" key="4">
    <source>
        <dbReference type="ARBA" id="ARBA00023172"/>
    </source>
</evidence>
<evidence type="ECO:0000256" key="1">
    <source>
        <dbReference type="ARBA" id="ARBA00008857"/>
    </source>
</evidence>
<dbReference type="Pfam" id="PF22022">
    <property type="entry name" value="Phage_int_M"/>
    <property type="match status" value="1"/>
</dbReference>
<dbReference type="CDD" id="cd00801">
    <property type="entry name" value="INT_P4_C"/>
    <property type="match status" value="1"/>
</dbReference>
<proteinExistence type="inferred from homology"/>
<keyword evidence="7" id="KW-1185">Reference proteome</keyword>
<dbReference type="PANTHER" id="PTHR30629">
    <property type="entry name" value="PROPHAGE INTEGRASE"/>
    <property type="match status" value="1"/>
</dbReference>
<evidence type="ECO:0000256" key="2">
    <source>
        <dbReference type="ARBA" id="ARBA00022908"/>
    </source>
</evidence>
<dbReference type="Pfam" id="PF13356">
    <property type="entry name" value="Arm-DNA-bind_3"/>
    <property type="match status" value="1"/>
</dbReference>
<dbReference type="Gene3D" id="1.10.443.10">
    <property type="entry name" value="Intergrase catalytic core"/>
    <property type="match status" value="1"/>
</dbReference>
<accession>A0ABQ6PB51</accession>
<evidence type="ECO:0000256" key="3">
    <source>
        <dbReference type="ARBA" id="ARBA00023125"/>
    </source>
</evidence>
<comment type="caution">
    <text evidence="6">The sequence shown here is derived from an EMBL/GenBank/DDBJ whole genome shotgun (WGS) entry which is preliminary data.</text>
</comment>
<dbReference type="Gene3D" id="1.10.150.130">
    <property type="match status" value="1"/>
</dbReference>
<evidence type="ECO:0000259" key="5">
    <source>
        <dbReference type="PROSITE" id="PS51898"/>
    </source>
</evidence>
<gene>
    <name evidence="6" type="ORF">NUTIK01_26110</name>
</gene>
<dbReference type="SUPFAM" id="SSF56349">
    <property type="entry name" value="DNA breaking-rejoining enzymes"/>
    <property type="match status" value="1"/>
</dbReference>
<dbReference type="InterPro" id="IPR053876">
    <property type="entry name" value="Phage_int_M"/>
</dbReference>
<dbReference type="InterPro" id="IPR002104">
    <property type="entry name" value="Integrase_catalytic"/>
</dbReference>
<dbReference type="Gene3D" id="3.30.160.390">
    <property type="entry name" value="Integrase, DNA-binding domain"/>
    <property type="match status" value="1"/>
</dbReference>
<sequence>MALTDTAIRNAKPQAKPYKLADEKGLFLLVQPSGGKLWRLKFRVDGRDDQGNPKRVEKKVGFGAYPDVNLKEARRLRDEARATLAAGIDPAEKKHRDAHTAKISAANSFQAAARAYIDKCKREGRAQATITKQEWLLNLLDRAIGQRPIAEIQPFEMLEAVRKYETTGRTEAAHRALQFASQVFRFAIANQLAASDPTRDLRGALTSHKAKHHAAVLTPKQAGELMRAIEGYDGHPVTRYALQLAALAFVRPGELRHAEWSEIDTDTKVWRISAEKMKARTEHVVPLSRQALDVLAQAHALTGDGQYVFPSIRTHLRPMSENTVNAALRRLGYSNGDMTGHGFRAMACTLLNESGKWSPDAIERALAHKDKDAVRAAYHRGQHWQERIEMAQWWADYLDTLRTGATVIELPRRAGANQ</sequence>
<dbReference type="GO" id="GO:0003677">
    <property type="term" value="F:DNA binding"/>
    <property type="evidence" value="ECO:0007669"/>
    <property type="project" value="UniProtKB-KW"/>
</dbReference>
<keyword evidence="3 6" id="KW-0238">DNA-binding</keyword>
<keyword evidence="2" id="KW-0229">DNA integration</keyword>
<dbReference type="InterPro" id="IPR038488">
    <property type="entry name" value="Integrase_DNA-bd_sf"/>
</dbReference>
<dbReference type="InterPro" id="IPR025166">
    <property type="entry name" value="Integrase_DNA_bind_dom"/>
</dbReference>
<name>A0ABQ6PB51_9SPHN</name>
<dbReference type="InterPro" id="IPR011010">
    <property type="entry name" value="DNA_brk_join_enz"/>
</dbReference>
<dbReference type="InterPro" id="IPR013762">
    <property type="entry name" value="Integrase-like_cat_sf"/>
</dbReference>
<evidence type="ECO:0000313" key="6">
    <source>
        <dbReference type="EMBL" id="GMM61834.1"/>
    </source>
</evidence>
<keyword evidence="4" id="KW-0233">DNA recombination</keyword>
<reference evidence="6 7" key="1">
    <citation type="submission" date="2023-06" db="EMBL/GenBank/DDBJ databases">
        <title>Draft genome sequence of Novosphingobium sp. strain IK01.</title>
        <authorList>
            <person name="Hatamoto M."/>
            <person name="Ikarashi T."/>
            <person name="Yamaguchi T."/>
        </authorList>
    </citation>
    <scope>NUCLEOTIDE SEQUENCE [LARGE SCALE GENOMIC DNA]</scope>
    <source>
        <strain evidence="6 7">IK01</strain>
    </source>
</reference>
<dbReference type="InterPro" id="IPR050808">
    <property type="entry name" value="Phage_Integrase"/>
</dbReference>
<dbReference type="RefSeq" id="WP_317975482.1">
    <property type="nucleotide sequence ID" value="NZ_BTFW01000001.1"/>
</dbReference>
<dbReference type="InterPro" id="IPR010998">
    <property type="entry name" value="Integrase_recombinase_N"/>
</dbReference>
<dbReference type="PANTHER" id="PTHR30629:SF9">
    <property type="entry name" value="PROTEIN INTB-RELATED"/>
    <property type="match status" value="1"/>
</dbReference>
<feature type="domain" description="Tyr recombinase" evidence="5">
    <location>
        <begin position="212"/>
        <end position="395"/>
    </location>
</feature>
<dbReference type="Proteomes" id="UP001187221">
    <property type="component" value="Unassembled WGS sequence"/>
</dbReference>
<evidence type="ECO:0000313" key="7">
    <source>
        <dbReference type="Proteomes" id="UP001187221"/>
    </source>
</evidence>
<dbReference type="EMBL" id="BTFW01000001">
    <property type="protein sequence ID" value="GMM61834.1"/>
    <property type="molecule type" value="Genomic_DNA"/>
</dbReference>
<protein>
    <submittedName>
        <fullName evidence="6">Integrase arm-type DNA-binding domain-containing protein</fullName>
    </submittedName>
</protein>